<evidence type="ECO:0000313" key="2">
    <source>
        <dbReference type="EMBL" id="OXA43936.1"/>
    </source>
</evidence>
<evidence type="ECO:0000313" key="3">
    <source>
        <dbReference type="Proteomes" id="UP000198287"/>
    </source>
</evidence>
<feature type="region of interest" description="Disordered" evidence="1">
    <location>
        <begin position="1"/>
        <end position="28"/>
    </location>
</feature>
<dbReference type="OrthoDB" id="2220528at2759"/>
<dbReference type="EMBL" id="LNIX01000020">
    <property type="protein sequence ID" value="OXA43936.1"/>
    <property type="molecule type" value="Genomic_DNA"/>
</dbReference>
<dbReference type="AlphaFoldDB" id="A0A226DIC3"/>
<organism evidence="2 3">
    <name type="scientific">Folsomia candida</name>
    <name type="common">Springtail</name>
    <dbReference type="NCBI Taxonomy" id="158441"/>
    <lineage>
        <taxon>Eukaryota</taxon>
        <taxon>Metazoa</taxon>
        <taxon>Ecdysozoa</taxon>
        <taxon>Arthropoda</taxon>
        <taxon>Hexapoda</taxon>
        <taxon>Collembola</taxon>
        <taxon>Entomobryomorpha</taxon>
        <taxon>Isotomoidea</taxon>
        <taxon>Isotomidae</taxon>
        <taxon>Proisotominae</taxon>
        <taxon>Folsomia</taxon>
    </lineage>
</organism>
<evidence type="ECO:0008006" key="4">
    <source>
        <dbReference type="Google" id="ProtNLM"/>
    </source>
</evidence>
<evidence type="ECO:0000256" key="1">
    <source>
        <dbReference type="SAM" id="MobiDB-lite"/>
    </source>
</evidence>
<comment type="caution">
    <text evidence="2">The sequence shown here is derived from an EMBL/GenBank/DDBJ whole genome shotgun (WGS) entry which is preliminary data.</text>
</comment>
<protein>
    <recommendedName>
        <fullName evidence="4">F-box domain-containing protein</fullName>
    </recommendedName>
</protein>
<keyword evidence="3" id="KW-1185">Reference proteome</keyword>
<proteinExistence type="predicted"/>
<sequence>MAKVVDLTSKNRHPMTLRSASSREDSKEVPVDLNTAMSKALQNPLVLDLIFSNLGLPDLKTSRLVCPEWADVGTTFLGRRALLHLNKLFSYEGSEPAKMTPVNDKLMRRLLISDKFDSSIPTNKKADVITRALAQVDGVSELTREITFLVGQKELVLAFLKGIRMLGSTNIQHVAIIRAWKADSVDSIPPQAIQLLPPQPNLTSLKFQIHSDFQYDRTTGCKEFQPLLQIWLNSAPNLTSLDVATSFYPNLEACTSLIVLKFKFLKCCDEHYRHLNVTKMLTQVKDSLIELELCHYVTDYVSLQQIQPAEEVPVMSRLTSLTIHAEKVYEIHDFYNEKRFPKLRSISLRTGFQPSSLLKHLNLWIPHRGVKSVTLILDYYSWEVQEFGGKMINLFPSVKEFDLRMGLTCFAFPLHLPEMFLEGEPVWRSTAIQRFMEPFQMWDLKRVNVSLRLPESALLINALQAISVLKGVKRVQFFFRCIYNTRVNFSASLVQDVILHSGAFKSVEITIHEMAPEIVEQLQLIVEASGAPIRFIGRSE</sequence>
<dbReference type="Proteomes" id="UP000198287">
    <property type="component" value="Unassembled WGS sequence"/>
</dbReference>
<reference evidence="2 3" key="1">
    <citation type="submission" date="2015-12" db="EMBL/GenBank/DDBJ databases">
        <title>The genome of Folsomia candida.</title>
        <authorList>
            <person name="Faddeeva A."/>
            <person name="Derks M.F."/>
            <person name="Anvar Y."/>
            <person name="Smit S."/>
            <person name="Van Straalen N."/>
            <person name="Roelofs D."/>
        </authorList>
    </citation>
    <scope>NUCLEOTIDE SEQUENCE [LARGE SCALE GENOMIC DNA]</scope>
    <source>
        <strain evidence="2 3">VU population</strain>
        <tissue evidence="2">Whole body</tissue>
    </source>
</reference>
<dbReference type="SUPFAM" id="SSF52047">
    <property type="entry name" value="RNI-like"/>
    <property type="match status" value="1"/>
</dbReference>
<gene>
    <name evidence="2" type="ORF">Fcan01_21070</name>
</gene>
<name>A0A226DIC3_FOLCA</name>
<accession>A0A226DIC3</accession>